<dbReference type="AlphaFoldDB" id="A0A645EVK7"/>
<keyword evidence="3" id="KW-0762">Sugar transport</keyword>
<name>A0A645EVK7_9ZZZZ</name>
<evidence type="ECO:0000259" key="8">
    <source>
        <dbReference type="PROSITE" id="PS51093"/>
    </source>
</evidence>
<dbReference type="NCBIfam" id="TIGR00830">
    <property type="entry name" value="PTBA"/>
    <property type="match status" value="1"/>
</dbReference>
<keyword evidence="4" id="KW-0808">Transferase</keyword>
<evidence type="ECO:0000256" key="3">
    <source>
        <dbReference type="ARBA" id="ARBA00022597"/>
    </source>
</evidence>
<dbReference type="FunFam" id="2.70.70.10:FF:000001">
    <property type="entry name" value="PTS system glucose-specific IIA component"/>
    <property type="match status" value="1"/>
</dbReference>
<keyword evidence="7" id="KW-0472">Membrane</keyword>
<protein>
    <submittedName>
        <fullName evidence="10">PTS system beta-glucoside-specific EIIBCA component</fullName>
    </submittedName>
</protein>
<dbReference type="InterPro" id="IPR050890">
    <property type="entry name" value="PTS_EIIA_component"/>
</dbReference>
<feature type="transmembrane region" description="Helical" evidence="7">
    <location>
        <begin position="112"/>
        <end position="134"/>
    </location>
</feature>
<dbReference type="GO" id="GO:0016301">
    <property type="term" value="F:kinase activity"/>
    <property type="evidence" value="ECO:0007669"/>
    <property type="project" value="UniProtKB-KW"/>
</dbReference>
<dbReference type="PANTHER" id="PTHR45008">
    <property type="entry name" value="PTS SYSTEM GLUCOSE-SPECIFIC EIIA COMPONENT"/>
    <property type="match status" value="1"/>
</dbReference>
<dbReference type="Gene3D" id="2.70.70.10">
    <property type="entry name" value="Glucose Permease (Domain IIA)"/>
    <property type="match status" value="1"/>
</dbReference>
<dbReference type="Pfam" id="PF00358">
    <property type="entry name" value="PTS_EIIA_1"/>
    <property type="match status" value="1"/>
</dbReference>
<evidence type="ECO:0000256" key="7">
    <source>
        <dbReference type="SAM" id="Phobius"/>
    </source>
</evidence>
<dbReference type="SUPFAM" id="SSF51261">
    <property type="entry name" value="Duplicated hybrid motif"/>
    <property type="match status" value="1"/>
</dbReference>
<evidence type="ECO:0000256" key="4">
    <source>
        <dbReference type="ARBA" id="ARBA00022679"/>
    </source>
</evidence>
<feature type="transmembrane region" description="Helical" evidence="7">
    <location>
        <begin position="65"/>
        <end position="82"/>
    </location>
</feature>
<evidence type="ECO:0000256" key="1">
    <source>
        <dbReference type="ARBA" id="ARBA00004496"/>
    </source>
</evidence>
<keyword evidence="2" id="KW-0813">Transport</keyword>
<feature type="domain" description="PTS EIIC type-1" evidence="9">
    <location>
        <begin position="1"/>
        <end position="147"/>
    </location>
</feature>
<dbReference type="PROSITE" id="PS00371">
    <property type="entry name" value="PTS_EIIA_TYPE_1_HIS"/>
    <property type="match status" value="1"/>
</dbReference>
<keyword evidence="5" id="KW-0598">Phosphotransferase system</keyword>
<reference evidence="10" key="1">
    <citation type="submission" date="2019-08" db="EMBL/GenBank/DDBJ databases">
        <authorList>
            <person name="Kucharzyk K."/>
            <person name="Murdoch R.W."/>
            <person name="Higgins S."/>
            <person name="Loffler F."/>
        </authorList>
    </citation>
    <scope>NUCLEOTIDE SEQUENCE</scope>
</reference>
<comment type="subcellular location">
    <subcellularLocation>
        <location evidence="1">Cytoplasm</location>
    </subcellularLocation>
</comment>
<feature type="domain" description="PTS EIIA type-1" evidence="8">
    <location>
        <begin position="174"/>
        <end position="278"/>
    </location>
</feature>
<comment type="caution">
    <text evidence="10">The sequence shown here is derived from an EMBL/GenBank/DDBJ whole genome shotgun (WGS) entry which is preliminary data.</text>
</comment>
<gene>
    <name evidence="10" type="primary">bglF_15</name>
    <name evidence="10" type="ORF">SDC9_153333</name>
</gene>
<evidence type="ECO:0000256" key="2">
    <source>
        <dbReference type="ARBA" id="ARBA00022448"/>
    </source>
</evidence>
<evidence type="ECO:0000259" key="9">
    <source>
        <dbReference type="PROSITE" id="PS51103"/>
    </source>
</evidence>
<dbReference type="EMBL" id="VSSQ01051968">
    <property type="protein sequence ID" value="MPN06078.1"/>
    <property type="molecule type" value="Genomic_DNA"/>
</dbReference>
<dbReference type="InterPro" id="IPR013013">
    <property type="entry name" value="PTS_EIIC_1"/>
</dbReference>
<dbReference type="GO" id="GO:0005737">
    <property type="term" value="C:cytoplasm"/>
    <property type="evidence" value="ECO:0007669"/>
    <property type="project" value="UniProtKB-SubCell"/>
</dbReference>
<keyword evidence="7" id="KW-0812">Transmembrane</keyword>
<dbReference type="InterPro" id="IPR011055">
    <property type="entry name" value="Dup_hybrid_motif"/>
</dbReference>
<proteinExistence type="predicted"/>
<feature type="transmembrane region" description="Helical" evidence="7">
    <location>
        <begin position="6"/>
        <end position="28"/>
    </location>
</feature>
<dbReference type="InterPro" id="IPR001127">
    <property type="entry name" value="PTS_EIIA_1_perm"/>
</dbReference>
<feature type="transmembrane region" description="Helical" evidence="7">
    <location>
        <begin position="40"/>
        <end position="59"/>
    </location>
</feature>
<dbReference type="PANTHER" id="PTHR45008:SF1">
    <property type="entry name" value="PTS SYSTEM GLUCOSE-SPECIFIC EIIA COMPONENT"/>
    <property type="match status" value="1"/>
</dbReference>
<sequence>MTMGFDTILVGAFAPSFAQTAVVAAMYFKLKDKKLKELCIPAVISGICGVTEPAIYGISLPKKKPFIFSCIGGALGGLVMGLMDAKLYIMGGLGIFGIPSYINPATSDAKGAIAAIICIGVAVVTGFVLTFFFWKDETEEDTTIVEPKKTIKSKIDIVYSPIKGEVKPLAQIKDDAFASGVLGKGVAIVPKEGKVVAPFDGTIMTLFPTKHAIGMVSDNGCEVLVHIGLDTVRLEGKYFETSFKVGDKVKKGQTLITFDKDEIIKEGYCLETPVIITNHSDYLEIIEVQRKTVNEKDELIKVIA</sequence>
<dbReference type="GO" id="GO:0009401">
    <property type="term" value="P:phosphoenolpyruvate-dependent sugar phosphotransferase system"/>
    <property type="evidence" value="ECO:0007669"/>
    <property type="project" value="UniProtKB-KW"/>
</dbReference>
<dbReference type="PROSITE" id="PS51093">
    <property type="entry name" value="PTS_EIIA_TYPE_1"/>
    <property type="match status" value="1"/>
</dbReference>
<organism evidence="10">
    <name type="scientific">bioreactor metagenome</name>
    <dbReference type="NCBI Taxonomy" id="1076179"/>
    <lineage>
        <taxon>unclassified sequences</taxon>
        <taxon>metagenomes</taxon>
        <taxon>ecological metagenomes</taxon>
    </lineage>
</organism>
<keyword evidence="7" id="KW-1133">Transmembrane helix</keyword>
<dbReference type="PROSITE" id="PS51103">
    <property type="entry name" value="PTS_EIIC_TYPE_1"/>
    <property type="match status" value="1"/>
</dbReference>
<accession>A0A645EVK7</accession>
<evidence type="ECO:0000256" key="6">
    <source>
        <dbReference type="ARBA" id="ARBA00022777"/>
    </source>
</evidence>
<keyword evidence="6" id="KW-0418">Kinase</keyword>
<evidence type="ECO:0000256" key="5">
    <source>
        <dbReference type="ARBA" id="ARBA00022683"/>
    </source>
</evidence>
<evidence type="ECO:0000313" key="10">
    <source>
        <dbReference type="EMBL" id="MPN06078.1"/>
    </source>
</evidence>